<gene>
    <name evidence="1" type="ORF">PAC_15189</name>
</gene>
<dbReference type="EMBL" id="FJOG01000030">
    <property type="protein sequence ID" value="CZR65289.1"/>
    <property type="molecule type" value="Genomic_DNA"/>
</dbReference>
<dbReference type="AlphaFoldDB" id="A0A1L7XJS3"/>
<evidence type="ECO:0000313" key="2">
    <source>
        <dbReference type="Proteomes" id="UP000184330"/>
    </source>
</evidence>
<evidence type="ECO:0000313" key="1">
    <source>
        <dbReference type="EMBL" id="CZR65289.1"/>
    </source>
</evidence>
<dbReference type="STRING" id="576137.A0A1L7XJS3"/>
<reference evidence="1 2" key="1">
    <citation type="submission" date="2016-03" db="EMBL/GenBank/DDBJ databases">
        <authorList>
            <person name="Ploux O."/>
        </authorList>
    </citation>
    <scope>NUCLEOTIDE SEQUENCE [LARGE SCALE GENOMIC DNA]</scope>
    <source>
        <strain evidence="1 2">UAMH 11012</strain>
    </source>
</reference>
<protein>
    <submittedName>
        <fullName evidence="1">Uncharacterized protein</fullName>
    </submittedName>
</protein>
<dbReference type="OrthoDB" id="3556061at2759"/>
<dbReference type="Proteomes" id="UP000184330">
    <property type="component" value="Unassembled WGS sequence"/>
</dbReference>
<keyword evidence="2" id="KW-1185">Reference proteome</keyword>
<accession>A0A1L7XJS3</accession>
<sequence length="307" mass="34029">MIQFLLKPKNISDADVIRGTTFLESTAEKTLYAATAIYQMNLPTVCAADEICRVLNICVPTVPTIQPKERSTVYVKVPETGLSINVGPKGTFVEGHIDSGNIGRAVVFGNCIKAWLCFPPTTHNMRLWAAHLGTNPAFAIYGSRLQGGIIIRTSNDPSDDGNCITLREGTYHAVFTVSGGFLGGINYATHECLAVMTQCIVLQLPRAKDDGIDVDITWFSDTLRELIEFQPPEQESIHSALYNIVLILQVMEDHPLKRGFRAFQTMDIAIDAILQELRVHREDRHGVCKCDCGLDMMATRDGLMKHY</sequence>
<organism evidence="1 2">
    <name type="scientific">Phialocephala subalpina</name>
    <dbReference type="NCBI Taxonomy" id="576137"/>
    <lineage>
        <taxon>Eukaryota</taxon>
        <taxon>Fungi</taxon>
        <taxon>Dikarya</taxon>
        <taxon>Ascomycota</taxon>
        <taxon>Pezizomycotina</taxon>
        <taxon>Leotiomycetes</taxon>
        <taxon>Helotiales</taxon>
        <taxon>Mollisiaceae</taxon>
        <taxon>Phialocephala</taxon>
        <taxon>Phialocephala fortinii species complex</taxon>
    </lineage>
</organism>
<name>A0A1L7XJS3_9HELO</name>
<proteinExistence type="predicted"/>